<dbReference type="Gene3D" id="3.40.250.10">
    <property type="entry name" value="Rhodanese-like domain"/>
    <property type="match status" value="2"/>
</dbReference>
<dbReference type="Pfam" id="PF00581">
    <property type="entry name" value="Rhodanese"/>
    <property type="match status" value="2"/>
</dbReference>
<dbReference type="PANTHER" id="PTHR43855">
    <property type="entry name" value="THIOSULFATE SULFURTRANSFERASE"/>
    <property type="match status" value="1"/>
</dbReference>
<dbReference type="InterPro" id="IPR001307">
    <property type="entry name" value="Thiosulphate_STrfase_CS"/>
</dbReference>
<accession>A0A7Z0GJT3</accession>
<gene>
    <name evidence="6" type="ORF">HNR09_000691</name>
</gene>
<keyword evidence="1" id="KW-0677">Repeat</keyword>
<feature type="domain" description="Rhodanese" evidence="5">
    <location>
        <begin position="260"/>
        <end position="381"/>
    </location>
</feature>
<dbReference type="EMBL" id="JACCFY010000001">
    <property type="protein sequence ID" value="NYJ77280.1"/>
    <property type="molecule type" value="Genomic_DNA"/>
</dbReference>
<evidence type="ECO:0000256" key="4">
    <source>
        <dbReference type="SAM" id="MobiDB-lite"/>
    </source>
</evidence>
<evidence type="ECO:0000256" key="3">
    <source>
        <dbReference type="RuleBase" id="RU000507"/>
    </source>
</evidence>
<dbReference type="CDD" id="cd01449">
    <property type="entry name" value="TST_Repeat_2"/>
    <property type="match status" value="1"/>
</dbReference>
<keyword evidence="7" id="KW-1185">Reference proteome</keyword>
<evidence type="ECO:0000256" key="2">
    <source>
        <dbReference type="ARBA" id="ARBA00047549"/>
    </source>
</evidence>
<evidence type="ECO:0000256" key="1">
    <source>
        <dbReference type="ARBA" id="ARBA00022737"/>
    </source>
</evidence>
<dbReference type="GO" id="GO:0004792">
    <property type="term" value="F:thiosulfate-cyanide sulfurtransferase activity"/>
    <property type="evidence" value="ECO:0007669"/>
    <property type="project" value="UniProtKB-EC"/>
</dbReference>
<dbReference type="InterPro" id="IPR036873">
    <property type="entry name" value="Rhodanese-like_dom_sf"/>
</dbReference>
<dbReference type="Proteomes" id="UP000535437">
    <property type="component" value="Unassembled WGS sequence"/>
</dbReference>
<dbReference type="InterPro" id="IPR001763">
    <property type="entry name" value="Rhodanese-like_dom"/>
</dbReference>
<keyword evidence="6" id="KW-0670">Pyruvate</keyword>
<evidence type="ECO:0000313" key="7">
    <source>
        <dbReference type="Proteomes" id="UP000535437"/>
    </source>
</evidence>
<comment type="catalytic activity">
    <reaction evidence="2">
        <text>thiosulfate + hydrogen cyanide = thiocyanate + sulfite + 2 H(+)</text>
        <dbReference type="Rhea" id="RHEA:16881"/>
        <dbReference type="ChEBI" id="CHEBI:15378"/>
        <dbReference type="ChEBI" id="CHEBI:17359"/>
        <dbReference type="ChEBI" id="CHEBI:18022"/>
        <dbReference type="ChEBI" id="CHEBI:18407"/>
        <dbReference type="ChEBI" id="CHEBI:33542"/>
        <dbReference type="EC" id="2.8.1.1"/>
    </reaction>
</comment>
<dbReference type="AlphaFoldDB" id="A0A7Z0GJT3"/>
<dbReference type="SMART" id="SM00450">
    <property type="entry name" value="RHOD"/>
    <property type="match status" value="2"/>
</dbReference>
<protein>
    <recommendedName>
        <fullName evidence="3">Sulfurtransferase</fullName>
    </recommendedName>
</protein>
<dbReference type="PANTHER" id="PTHR43855:SF1">
    <property type="entry name" value="THIOSULFATE SULFURTRANSFERASE"/>
    <property type="match status" value="1"/>
</dbReference>
<reference evidence="6 7" key="1">
    <citation type="submission" date="2020-07" db="EMBL/GenBank/DDBJ databases">
        <title>Sequencing the genomes of 1000 actinobacteria strains.</title>
        <authorList>
            <person name="Klenk H.-P."/>
        </authorList>
    </citation>
    <scope>NUCLEOTIDE SEQUENCE [LARGE SCALE GENOMIC DNA]</scope>
    <source>
        <strain evidence="6 7">DSM 15475</strain>
    </source>
</reference>
<organism evidence="6 7">
    <name type="scientific">Nesterenkonia xinjiangensis</name>
    <dbReference type="NCBI Taxonomy" id="225327"/>
    <lineage>
        <taxon>Bacteria</taxon>
        <taxon>Bacillati</taxon>
        <taxon>Actinomycetota</taxon>
        <taxon>Actinomycetes</taxon>
        <taxon>Micrococcales</taxon>
        <taxon>Micrococcaceae</taxon>
        <taxon>Nesterenkonia</taxon>
    </lineage>
</organism>
<evidence type="ECO:0000313" key="6">
    <source>
        <dbReference type="EMBL" id="NYJ77280.1"/>
    </source>
</evidence>
<evidence type="ECO:0000259" key="5">
    <source>
        <dbReference type="PROSITE" id="PS50206"/>
    </source>
</evidence>
<dbReference type="CDD" id="cd01448">
    <property type="entry name" value="TST_Repeat_1"/>
    <property type="match status" value="1"/>
</dbReference>
<feature type="domain" description="Rhodanese" evidence="5">
    <location>
        <begin position="111"/>
        <end position="223"/>
    </location>
</feature>
<dbReference type="SUPFAM" id="SSF52821">
    <property type="entry name" value="Rhodanese/Cell cycle control phosphatase"/>
    <property type="match status" value="2"/>
</dbReference>
<sequence length="397" mass="42413">MSTEEAPTPEENQSSGRRSSGKLAVAFVAVAALAATAGGVVTSSLSGGDEDGSASAAPGGSGEQAATVANVQVTGENRGQDEVHQGGDEDLENVLVSTDWLADRLDEGDLAEQGIVLIDVSEELPTSELTPYSEAHIPQAQYVNWSTEFTQPNTREFISQDEFTELTQSLGIDDGDTIVLYGDSNNWFAAYAAWVFKLYGAEDVRLLDGGLHKWEAYDERELTEEVPDVAEGTWEAQPQNLDIRALQPEVLEIADENVDGESDTALVDIRSADEHDGAVGVDPAIFEGESTSIWGHIPGSVNVSWGEIVDPETGQFLPADEIRAIYEDAGVDLDSPIVTYCRIGERASHSWFALNQILGADAQVYDGSWTEWGNSVGVPVANNTDERAGLWGSGSGS</sequence>
<dbReference type="RefSeq" id="WP_179540786.1">
    <property type="nucleotide sequence ID" value="NZ_BAAALL010000004.1"/>
</dbReference>
<keyword evidence="3 6" id="KW-0808">Transferase</keyword>
<dbReference type="InterPro" id="IPR051126">
    <property type="entry name" value="Thiosulfate_sulfurtransferase"/>
</dbReference>
<dbReference type="PROSITE" id="PS00683">
    <property type="entry name" value="RHODANESE_2"/>
    <property type="match status" value="1"/>
</dbReference>
<comment type="caution">
    <text evidence="6">The sequence shown here is derived from an EMBL/GenBank/DDBJ whole genome shotgun (WGS) entry which is preliminary data.</text>
</comment>
<dbReference type="PROSITE" id="PS50206">
    <property type="entry name" value="RHODANESE_3"/>
    <property type="match status" value="2"/>
</dbReference>
<name>A0A7Z0GJT3_9MICC</name>
<proteinExistence type="predicted"/>
<feature type="region of interest" description="Disordered" evidence="4">
    <location>
        <begin position="41"/>
        <end position="64"/>
    </location>
</feature>